<dbReference type="Pfam" id="PF07729">
    <property type="entry name" value="FCD"/>
    <property type="match status" value="1"/>
</dbReference>
<evidence type="ECO:0000256" key="2">
    <source>
        <dbReference type="ARBA" id="ARBA00023125"/>
    </source>
</evidence>
<dbReference type="InterPro" id="IPR000524">
    <property type="entry name" value="Tscrpt_reg_HTH_GntR"/>
</dbReference>
<proteinExistence type="predicted"/>
<dbReference type="EMBL" id="CAFBMT010000011">
    <property type="protein sequence ID" value="CAB4939860.1"/>
    <property type="molecule type" value="Genomic_DNA"/>
</dbReference>
<evidence type="ECO:0000313" key="7">
    <source>
        <dbReference type="EMBL" id="CAB4799845.1"/>
    </source>
</evidence>
<gene>
    <name evidence="6" type="ORF">UFOPK2656_01741</name>
    <name evidence="7" type="ORF">UFOPK3099_00048</name>
    <name evidence="8" type="ORF">UFOPK3267_00071</name>
    <name evidence="9" type="ORF">UFOPK3651_02084</name>
    <name evidence="5" type="ORF">UFOPK4189_01829</name>
</gene>
<dbReference type="InterPro" id="IPR011711">
    <property type="entry name" value="GntR_C"/>
</dbReference>
<dbReference type="SMART" id="SM00345">
    <property type="entry name" value="HTH_GNTR"/>
    <property type="match status" value="1"/>
</dbReference>
<dbReference type="EMBL" id="CAFBIY010000002">
    <property type="protein sequence ID" value="CAB4846051.1"/>
    <property type="molecule type" value="Genomic_DNA"/>
</dbReference>
<dbReference type="PRINTS" id="PR00035">
    <property type="entry name" value="HTHGNTR"/>
</dbReference>
<dbReference type="SUPFAM" id="SSF48008">
    <property type="entry name" value="GntR ligand-binding domain-like"/>
    <property type="match status" value="1"/>
</dbReference>
<name>A0A6J6RSJ1_9ZZZZ</name>
<evidence type="ECO:0000256" key="1">
    <source>
        <dbReference type="ARBA" id="ARBA00023015"/>
    </source>
</evidence>
<dbReference type="CDD" id="cd07377">
    <property type="entry name" value="WHTH_GntR"/>
    <property type="match status" value="1"/>
</dbReference>
<dbReference type="GO" id="GO:0003677">
    <property type="term" value="F:DNA binding"/>
    <property type="evidence" value="ECO:0007669"/>
    <property type="project" value="UniProtKB-KW"/>
</dbReference>
<organism evidence="6">
    <name type="scientific">freshwater metagenome</name>
    <dbReference type="NCBI Taxonomy" id="449393"/>
    <lineage>
        <taxon>unclassified sequences</taxon>
        <taxon>metagenomes</taxon>
        <taxon>ecological metagenomes</taxon>
    </lineage>
</organism>
<evidence type="ECO:0000313" key="5">
    <source>
        <dbReference type="EMBL" id="CAB4364062.1"/>
    </source>
</evidence>
<protein>
    <submittedName>
        <fullName evidence="6">Unannotated protein</fullName>
    </submittedName>
</protein>
<dbReference type="AlphaFoldDB" id="A0A6J6RSJ1"/>
<dbReference type="SUPFAM" id="SSF46785">
    <property type="entry name" value="Winged helix' DNA-binding domain"/>
    <property type="match status" value="1"/>
</dbReference>
<evidence type="ECO:0000313" key="8">
    <source>
        <dbReference type="EMBL" id="CAB4846051.1"/>
    </source>
</evidence>
<dbReference type="SMART" id="SM00895">
    <property type="entry name" value="FCD"/>
    <property type="match status" value="1"/>
</dbReference>
<dbReference type="Gene3D" id="1.10.10.10">
    <property type="entry name" value="Winged helix-like DNA-binding domain superfamily/Winged helix DNA-binding domain"/>
    <property type="match status" value="1"/>
</dbReference>
<accession>A0A6J6RSJ1</accession>
<sequence length="260" mass="28473">MATNGESASSGGEAPSFRVPKTGELVAQRLRARIIRGELAEGDSLPAEGTLIEEFGVSRPTLREAYRVLEAEQLISVRRGARGGARVHAPSASAAARYAGLVLEYEGATLADVYEARTLVETPCAALLARRRTKHDLKLLWESVEFGESLADDRPRLIRHHTEFHALVVRLSGNHTMNLLNGILRQIIDTANYQRVDTDPGGAAHDAAFHHGLRAHRRLVELIEAKDADGANALWMKHLVEANRYLLELPGATTVLDLLD</sequence>
<dbReference type="GO" id="GO:0003700">
    <property type="term" value="F:DNA-binding transcription factor activity"/>
    <property type="evidence" value="ECO:0007669"/>
    <property type="project" value="InterPro"/>
</dbReference>
<evidence type="ECO:0000256" key="3">
    <source>
        <dbReference type="ARBA" id="ARBA00023163"/>
    </source>
</evidence>
<dbReference type="PROSITE" id="PS50949">
    <property type="entry name" value="HTH_GNTR"/>
    <property type="match status" value="1"/>
</dbReference>
<dbReference type="PANTHER" id="PTHR43537:SF24">
    <property type="entry name" value="GLUCONATE OPERON TRANSCRIPTIONAL REPRESSOR"/>
    <property type="match status" value="1"/>
</dbReference>
<dbReference type="PANTHER" id="PTHR43537">
    <property type="entry name" value="TRANSCRIPTIONAL REGULATOR, GNTR FAMILY"/>
    <property type="match status" value="1"/>
</dbReference>
<evidence type="ECO:0000259" key="4">
    <source>
        <dbReference type="PROSITE" id="PS50949"/>
    </source>
</evidence>
<evidence type="ECO:0000313" key="9">
    <source>
        <dbReference type="EMBL" id="CAB4939860.1"/>
    </source>
</evidence>
<keyword evidence="3" id="KW-0804">Transcription</keyword>
<dbReference type="Pfam" id="PF00392">
    <property type="entry name" value="GntR"/>
    <property type="match status" value="1"/>
</dbReference>
<dbReference type="Gene3D" id="1.20.120.530">
    <property type="entry name" value="GntR ligand-binding domain-like"/>
    <property type="match status" value="1"/>
</dbReference>
<feature type="domain" description="HTH gntR-type" evidence="4">
    <location>
        <begin position="20"/>
        <end position="90"/>
    </location>
</feature>
<dbReference type="EMBL" id="CAFAAV010000002">
    <property type="protein sequence ID" value="CAB4799845.1"/>
    <property type="molecule type" value="Genomic_DNA"/>
</dbReference>
<dbReference type="EMBL" id="CAEZYF010000010">
    <property type="protein sequence ID" value="CAB4725520.1"/>
    <property type="molecule type" value="Genomic_DNA"/>
</dbReference>
<dbReference type="InterPro" id="IPR036390">
    <property type="entry name" value="WH_DNA-bd_sf"/>
</dbReference>
<keyword evidence="2" id="KW-0238">DNA-binding</keyword>
<dbReference type="InterPro" id="IPR008920">
    <property type="entry name" value="TF_FadR/GntR_C"/>
</dbReference>
<evidence type="ECO:0000313" key="6">
    <source>
        <dbReference type="EMBL" id="CAB4725520.1"/>
    </source>
</evidence>
<reference evidence="6" key="1">
    <citation type="submission" date="2020-05" db="EMBL/GenBank/DDBJ databases">
        <authorList>
            <person name="Chiriac C."/>
            <person name="Salcher M."/>
            <person name="Ghai R."/>
            <person name="Kavagutti S V."/>
        </authorList>
    </citation>
    <scope>NUCLEOTIDE SEQUENCE</scope>
</reference>
<keyword evidence="1" id="KW-0805">Transcription regulation</keyword>
<dbReference type="EMBL" id="CAESGF010000010">
    <property type="protein sequence ID" value="CAB4364062.1"/>
    <property type="molecule type" value="Genomic_DNA"/>
</dbReference>
<dbReference type="InterPro" id="IPR036388">
    <property type="entry name" value="WH-like_DNA-bd_sf"/>
</dbReference>